<organism evidence="2 3">
    <name type="scientific">Cytobacillus mangrovibacter</name>
    <dbReference type="NCBI Taxonomy" id="3299024"/>
    <lineage>
        <taxon>Bacteria</taxon>
        <taxon>Bacillati</taxon>
        <taxon>Bacillota</taxon>
        <taxon>Bacilli</taxon>
        <taxon>Bacillales</taxon>
        <taxon>Bacillaceae</taxon>
        <taxon>Cytobacillus</taxon>
    </lineage>
</organism>
<protein>
    <submittedName>
        <fullName evidence="2">CaiB/BaiF CoA transferase family protein</fullName>
    </submittedName>
</protein>
<dbReference type="InterPro" id="IPR044855">
    <property type="entry name" value="CoA-Trfase_III_dom3_sf"/>
</dbReference>
<name>A0ABW6K0Z7_9BACI</name>
<evidence type="ECO:0000313" key="3">
    <source>
        <dbReference type="Proteomes" id="UP001601058"/>
    </source>
</evidence>
<keyword evidence="3" id="KW-1185">Reference proteome</keyword>
<reference evidence="2 3" key="1">
    <citation type="submission" date="2024-08" db="EMBL/GenBank/DDBJ databases">
        <title>Two novel Cytobacillus novel species.</title>
        <authorList>
            <person name="Liu G."/>
        </authorList>
    </citation>
    <scope>NUCLEOTIDE SEQUENCE [LARGE SCALE GENOMIC DNA]</scope>
    <source>
        <strain evidence="2 3">FJAT-53684</strain>
    </source>
</reference>
<dbReference type="Pfam" id="PF02515">
    <property type="entry name" value="CoA_transf_3"/>
    <property type="match status" value="1"/>
</dbReference>
<dbReference type="InterPro" id="IPR023606">
    <property type="entry name" value="CoA-Trfase_III_dom_1_sf"/>
</dbReference>
<dbReference type="InterPro" id="IPR050509">
    <property type="entry name" value="CoA-transferase_III"/>
</dbReference>
<sequence>MLKGVRIIDFTNYLPGPYATMRLAELGAEVIKIEPPEGDPARNLGIKKDGTGIVYLANNRQKKSIILNLKEEEERSAALKLISAADAVIESFRPGVMKKLGLDYESVVKYKEDIVYCSLTGYGEQGSFHKLGSHDLNYMGVSGVLAQFKDSSGKPVHPSIQIADYMGALAASERILAGIASRALTGKGSNHCISIADVVASIMGNHLLIEQETGETRGISHLNGKIISYAIYETKDHRYVTLGALEKKFWENFCLAVEREEWIEAHYSKTEQSNLVYEQVQELFGSRDLADWVEFGKKVDCCLAPVLESNELRDFPLYNEKGMVFQNPKDFTSVKMHGDLKSENSFSPEKGEHGTEIRNNFIEKASD</sequence>
<keyword evidence="2" id="KW-0808">Transferase</keyword>
<dbReference type="EMBL" id="JBIACJ010000007">
    <property type="protein sequence ID" value="MFE8697419.1"/>
    <property type="molecule type" value="Genomic_DNA"/>
</dbReference>
<proteinExistence type="predicted"/>
<dbReference type="InterPro" id="IPR003673">
    <property type="entry name" value="CoA-Trfase_fam_III"/>
</dbReference>
<dbReference type="Proteomes" id="UP001601058">
    <property type="component" value="Unassembled WGS sequence"/>
</dbReference>
<dbReference type="Gene3D" id="3.30.1540.10">
    <property type="entry name" value="formyl-coa transferase, domain 3"/>
    <property type="match status" value="1"/>
</dbReference>
<dbReference type="SUPFAM" id="SSF89796">
    <property type="entry name" value="CoA-transferase family III (CaiB/BaiF)"/>
    <property type="match status" value="1"/>
</dbReference>
<accession>A0ABW6K0Z7</accession>
<dbReference type="RefSeq" id="WP_389220571.1">
    <property type="nucleotide sequence ID" value="NZ_JBIACJ010000007.1"/>
</dbReference>
<evidence type="ECO:0000313" key="2">
    <source>
        <dbReference type="EMBL" id="MFE8697419.1"/>
    </source>
</evidence>
<comment type="caution">
    <text evidence="2">The sequence shown here is derived from an EMBL/GenBank/DDBJ whole genome shotgun (WGS) entry which is preliminary data.</text>
</comment>
<evidence type="ECO:0000256" key="1">
    <source>
        <dbReference type="SAM" id="MobiDB-lite"/>
    </source>
</evidence>
<dbReference type="PANTHER" id="PTHR48228">
    <property type="entry name" value="SUCCINYL-COA--D-CITRAMALATE COA-TRANSFERASE"/>
    <property type="match status" value="1"/>
</dbReference>
<gene>
    <name evidence="2" type="ORF">ACFYKT_13835</name>
</gene>
<dbReference type="Gene3D" id="3.40.50.10540">
    <property type="entry name" value="Crotonobetainyl-coa:carnitine coa-transferase, domain 1"/>
    <property type="match status" value="1"/>
</dbReference>
<feature type="region of interest" description="Disordered" evidence="1">
    <location>
        <begin position="342"/>
        <end position="367"/>
    </location>
</feature>
<dbReference type="PANTHER" id="PTHR48228:SF5">
    <property type="entry name" value="ALPHA-METHYLACYL-COA RACEMASE"/>
    <property type="match status" value="1"/>
</dbReference>
<dbReference type="GO" id="GO:0016740">
    <property type="term" value="F:transferase activity"/>
    <property type="evidence" value="ECO:0007669"/>
    <property type="project" value="UniProtKB-KW"/>
</dbReference>